<evidence type="ECO:0000259" key="3">
    <source>
        <dbReference type="Pfam" id="PF26242"/>
    </source>
</evidence>
<feature type="compositionally biased region" description="Basic and acidic residues" evidence="1">
    <location>
        <begin position="111"/>
        <end position="120"/>
    </location>
</feature>
<feature type="compositionally biased region" description="Basic and acidic residues" evidence="1">
    <location>
        <begin position="633"/>
        <end position="647"/>
    </location>
</feature>
<dbReference type="EMBL" id="FO082049">
    <property type="protein sequence ID" value="CCE84003.1"/>
    <property type="molecule type" value="Genomic_DNA"/>
</dbReference>
<dbReference type="PANTHER" id="PTHR28108:SF1">
    <property type="entry name" value="SWR1-COMPLEX PROTEIN 3"/>
    <property type="match status" value="1"/>
</dbReference>
<dbReference type="PANTHER" id="PTHR28108">
    <property type="entry name" value="SWR1-COMPLEX PROTEIN 3"/>
    <property type="match status" value="1"/>
</dbReference>
<feature type="domain" description="Swc3 C-terminal" evidence="3">
    <location>
        <begin position="463"/>
        <end position="565"/>
    </location>
</feature>
<name>G8Y989_PICSO</name>
<dbReference type="HOGENOM" id="CLU_008595_1_0_1"/>
<feature type="compositionally biased region" description="Low complexity" evidence="1">
    <location>
        <begin position="190"/>
        <end position="208"/>
    </location>
</feature>
<gene>
    <name evidence="4" type="primary">Piso0_004603</name>
    <name evidence="4" type="ORF">GNLVRS01_PISO0K20514g</name>
    <name evidence="5" type="ORF">GNLVRS01_PISO0L20515g</name>
</gene>
<feature type="region of interest" description="Disordered" evidence="1">
    <location>
        <begin position="1"/>
        <end position="22"/>
    </location>
</feature>
<dbReference type="GO" id="GO:0140849">
    <property type="term" value="F:ATP-dependent H2AZ histone chaperone activity"/>
    <property type="evidence" value="ECO:0007669"/>
    <property type="project" value="InterPro"/>
</dbReference>
<dbReference type="Pfam" id="PF26242">
    <property type="entry name" value="Swc3_C"/>
    <property type="match status" value="2"/>
</dbReference>
<feature type="compositionally biased region" description="Basic and acidic residues" evidence="1">
    <location>
        <begin position="12"/>
        <end position="21"/>
    </location>
</feature>
<evidence type="ECO:0000256" key="1">
    <source>
        <dbReference type="SAM" id="MobiDB-lite"/>
    </source>
</evidence>
<feature type="domain" description="SWR1-complex protein 3" evidence="2">
    <location>
        <begin position="30"/>
        <end position="159"/>
    </location>
</feature>
<dbReference type="InterPro" id="IPR058986">
    <property type="entry name" value="Swc3_C"/>
</dbReference>
<dbReference type="InParanoid" id="G8Y989"/>
<feature type="region of interest" description="Disordered" evidence="1">
    <location>
        <begin position="426"/>
        <end position="461"/>
    </location>
</feature>
<dbReference type="Proteomes" id="UP000005222">
    <property type="component" value="Chromosome K"/>
</dbReference>
<feature type="region of interest" description="Disordered" evidence="1">
    <location>
        <begin position="716"/>
        <end position="786"/>
    </location>
</feature>
<feature type="compositionally biased region" description="Polar residues" evidence="1">
    <location>
        <begin position="761"/>
        <end position="786"/>
    </location>
</feature>
<evidence type="ECO:0000313" key="6">
    <source>
        <dbReference type="Proteomes" id="UP000005222"/>
    </source>
</evidence>
<feature type="compositionally biased region" description="Basic and acidic residues" evidence="1">
    <location>
        <begin position="447"/>
        <end position="461"/>
    </location>
</feature>
<evidence type="ECO:0000259" key="2">
    <source>
        <dbReference type="Pfam" id="PF24707"/>
    </source>
</evidence>
<dbReference type="OrthoDB" id="4097064at2759"/>
<organism evidence="4 6">
    <name type="scientific">Pichia sorbitophila (strain ATCC MYA-4447 / BCRC 22081 / CBS 7064 / NBRC 10061 / NRRL Y-12695)</name>
    <name type="common">Hybrid yeast</name>
    <dbReference type="NCBI Taxonomy" id="559304"/>
    <lineage>
        <taxon>Eukaryota</taxon>
        <taxon>Fungi</taxon>
        <taxon>Dikarya</taxon>
        <taxon>Ascomycota</taxon>
        <taxon>Saccharomycotina</taxon>
        <taxon>Pichiomycetes</taxon>
        <taxon>Debaryomycetaceae</taxon>
        <taxon>Millerozyma</taxon>
    </lineage>
</organism>
<feature type="compositionally biased region" description="Basic and acidic residues" evidence="1">
    <location>
        <begin position="240"/>
        <end position="251"/>
    </location>
</feature>
<feature type="compositionally biased region" description="Basic and acidic residues" evidence="1">
    <location>
        <begin position="336"/>
        <end position="353"/>
    </location>
</feature>
<dbReference type="AlphaFoldDB" id="G8Y989"/>
<keyword evidence="6" id="KW-1185">Reference proteome</keyword>
<feature type="compositionally biased region" description="Basic residues" evidence="1">
    <location>
        <begin position="1"/>
        <end position="11"/>
    </location>
</feature>
<feature type="compositionally biased region" description="Polar residues" evidence="1">
    <location>
        <begin position="728"/>
        <end position="737"/>
    </location>
</feature>
<evidence type="ECO:0000313" key="5">
    <source>
        <dbReference type="EMBL" id="CCE85034.1"/>
    </source>
</evidence>
<dbReference type="FunCoup" id="G8Y989">
    <property type="interactions" value="183"/>
</dbReference>
<dbReference type="eggNOG" id="ENOG502QWM7">
    <property type="taxonomic scope" value="Eukaryota"/>
</dbReference>
<reference evidence="4" key="1">
    <citation type="submission" date="2011-10" db="EMBL/GenBank/DDBJ databases">
        <authorList>
            <person name="Genoscope - CEA"/>
        </authorList>
    </citation>
    <scope>NUCLEOTIDE SEQUENCE</scope>
</reference>
<reference evidence="6" key="2">
    <citation type="journal article" date="2012" name="G3 (Bethesda)">
        <title>Pichia sorbitophila, an interspecies yeast hybrid reveals early steps of genome resolution following polyploidization.</title>
        <authorList>
            <person name="Leh Louis V."/>
            <person name="Despons L."/>
            <person name="Friedrich A."/>
            <person name="Martin T."/>
            <person name="Durrens P."/>
            <person name="Casaregola S."/>
            <person name="Neuveglise C."/>
            <person name="Fairhead C."/>
            <person name="Marck C."/>
            <person name="Cruz J.A."/>
            <person name="Straub M.L."/>
            <person name="Kugler V."/>
            <person name="Sacerdot C."/>
            <person name="Uzunov Z."/>
            <person name="Thierry A."/>
            <person name="Weiss S."/>
            <person name="Bleykasten C."/>
            <person name="De Montigny J."/>
            <person name="Jacques N."/>
            <person name="Jung P."/>
            <person name="Lemaire M."/>
            <person name="Mallet S."/>
            <person name="Morel G."/>
            <person name="Richard G.F."/>
            <person name="Sarkar A."/>
            <person name="Savel G."/>
            <person name="Schacherer J."/>
            <person name="Seret M.L."/>
            <person name="Talla E."/>
            <person name="Samson G."/>
            <person name="Jubin C."/>
            <person name="Poulain J."/>
            <person name="Vacherie B."/>
            <person name="Barbe V."/>
            <person name="Pelletier E."/>
            <person name="Sherman D.J."/>
            <person name="Westhof E."/>
            <person name="Weissenbach J."/>
            <person name="Baret P.V."/>
            <person name="Wincker P."/>
            <person name="Gaillardin C."/>
            <person name="Dujon B."/>
            <person name="Souciet J.L."/>
        </authorList>
    </citation>
    <scope>NUCLEOTIDE SEQUENCE [LARGE SCALE GENOMIC DNA]</scope>
    <source>
        <strain evidence="6">ATCC MYA-4447 / BCRC 22081 / CBS 7064 / NBRC 10061 / NRRL Y-12695</strain>
    </source>
</reference>
<feature type="compositionally biased region" description="Polar residues" evidence="1">
    <location>
        <begin position="603"/>
        <end position="613"/>
    </location>
</feature>
<feature type="region of interest" description="Disordered" evidence="1">
    <location>
        <begin position="98"/>
        <end position="126"/>
    </location>
</feature>
<protein>
    <submittedName>
        <fullName evidence="4">Piso0_004603 protein</fullName>
    </submittedName>
</protein>
<accession>G8Y989</accession>
<feature type="region of interest" description="Disordered" evidence="1">
    <location>
        <begin position="159"/>
        <end position="369"/>
    </location>
</feature>
<feature type="domain" description="Swc3 C-terminal" evidence="3">
    <location>
        <begin position="611"/>
        <end position="717"/>
    </location>
</feature>
<feature type="compositionally biased region" description="Basic residues" evidence="1">
    <location>
        <begin position="614"/>
        <end position="627"/>
    </location>
</feature>
<dbReference type="STRING" id="559304.G8Y989"/>
<feature type="compositionally biased region" description="Polar residues" evidence="1">
    <location>
        <begin position="354"/>
        <end position="369"/>
    </location>
</feature>
<dbReference type="GO" id="GO:0000812">
    <property type="term" value="C:Swr1 complex"/>
    <property type="evidence" value="ECO:0007669"/>
    <property type="project" value="InterPro"/>
</dbReference>
<dbReference type="Pfam" id="PF24707">
    <property type="entry name" value="Swc3"/>
    <property type="match status" value="1"/>
</dbReference>
<dbReference type="InterPro" id="IPR037651">
    <property type="entry name" value="Swc3"/>
</dbReference>
<dbReference type="EMBL" id="FO082048">
    <property type="protein sequence ID" value="CCE85034.1"/>
    <property type="molecule type" value="Genomic_DNA"/>
</dbReference>
<sequence>MGPRIRRRITSSKREEIEREQQQLSQAIARPFDVLEGLPVSYNSPPYGRYEEVLNNPLTVKDTGVLYRSLMKSRFNYINVGPMFKLYWQKQSAYAKKMQQLDQKKPSSKAGKGDKEKERTPMISSDHSARDIMVKLCDAWMTLGPHEFEVRLFIAKDERSEKRAKKAKDARESGETQSNEPTVKEEKDATGAGPESASAESNAPAPVADNSRDAETSSNKDSNQDSKQKQTTETSNNETDSPHNDKEEDKPQSTPEIETAAEQPAGQDDKSEDAEEGNSLSNKETPLEANKEDTEDPEEGSDIHTDTTKDQEQSASSQTVIESEKKEVQSIAADQSVDKTENASSEKDIRPKPSSEQGSATSSQKNDQHNMSSIENTIMIANLNAIARVDASLNALMKIVASGNATPPQILTFQGFIQRARDMGPQPHHAFLFPNGRLPGHRPQGRPPKEPRERKAAKPKLPKDQRLTAFQEKYLKDATILFEFVENPNVRYMLTRECVCEVTPSDKAVEGEPEVKDVIMSFLWIHNEQEVSNYKEKLKEFEKWEEEQRKKNEAIENQKNSKDEDAKEEKNDGNADQVEDNQESSKDPATSNDVEEQEKQSEDSNVSQKNGSKNARRTGSRRTRKRTAVIASKKSEKKPERPVEPEVRYTPVNLKLQGIPSRYIPIISNSAYPLNEVQSSMSEILKSGIKSSMFYLWYQVDGKVDEQLAEDIRVQSNQEEKKMPGLPTIQSSSTSGSGPRKRRTKEKDPNTQAKRAKPEKAQQNSTPINKEEIQSMNQTHEINPPE</sequence>
<proteinExistence type="predicted"/>
<feature type="compositionally biased region" description="Basic and acidic residues" evidence="1">
    <location>
        <begin position="159"/>
        <end position="174"/>
    </location>
</feature>
<feature type="compositionally biased region" description="Basic and acidic residues" evidence="1">
    <location>
        <begin position="550"/>
        <end position="573"/>
    </location>
</feature>
<dbReference type="InterPro" id="IPR057558">
    <property type="entry name" value="Swc3_dom"/>
</dbReference>
<dbReference type="Proteomes" id="UP000005222">
    <property type="component" value="Chromosome L"/>
</dbReference>
<feature type="compositionally biased region" description="Basic and acidic residues" evidence="1">
    <location>
        <begin position="301"/>
        <end position="312"/>
    </location>
</feature>
<feature type="region of interest" description="Disordered" evidence="1">
    <location>
        <begin position="550"/>
        <end position="647"/>
    </location>
</feature>
<evidence type="ECO:0000313" key="4">
    <source>
        <dbReference type="EMBL" id="CCE84003.1"/>
    </source>
</evidence>